<keyword evidence="6" id="KW-1185">Reference proteome</keyword>
<gene>
    <name evidence="5" type="ORF">MORIYA_1815</name>
</gene>
<evidence type="ECO:0000256" key="1">
    <source>
        <dbReference type="ARBA" id="ARBA00023015"/>
    </source>
</evidence>
<accession>A0A330LNM7</accession>
<dbReference type="SMART" id="SM00895">
    <property type="entry name" value="FCD"/>
    <property type="match status" value="1"/>
</dbReference>
<evidence type="ECO:0000313" key="5">
    <source>
        <dbReference type="EMBL" id="SQD78293.1"/>
    </source>
</evidence>
<sequence>MTKKTISEQRIAELADFLQDKIHSDEIETCGFLRQNELEKMLDANRFTIRQVLTELTNRNVLEHIPYRGHKVRVHSADEREQITETRLLLEQGAAGQVMMQIDEAGLAQLHEHAVIFAKTVESGDLQAQIRANYTFHSFYYSYCHNVFLCDLINELREKGIRVSRNAWRSSHVSAQSRDEHFAIVEALKNKDLLGLQNLIYQHLNAWKKDTNTVL</sequence>
<dbReference type="RefSeq" id="WP_112714349.1">
    <property type="nucleotide sequence ID" value="NZ_LS483250.1"/>
</dbReference>
<evidence type="ECO:0000313" key="6">
    <source>
        <dbReference type="Proteomes" id="UP000250163"/>
    </source>
</evidence>
<evidence type="ECO:0000256" key="3">
    <source>
        <dbReference type="ARBA" id="ARBA00023163"/>
    </source>
</evidence>
<evidence type="ECO:0000256" key="2">
    <source>
        <dbReference type="ARBA" id="ARBA00023125"/>
    </source>
</evidence>
<dbReference type="Gene3D" id="1.20.120.530">
    <property type="entry name" value="GntR ligand-binding domain-like"/>
    <property type="match status" value="1"/>
</dbReference>
<dbReference type="PANTHER" id="PTHR43537:SF24">
    <property type="entry name" value="GLUCONATE OPERON TRANSCRIPTIONAL REPRESSOR"/>
    <property type="match status" value="1"/>
</dbReference>
<name>A0A330LNM7_9GAMM</name>
<dbReference type="PANTHER" id="PTHR43537">
    <property type="entry name" value="TRANSCRIPTIONAL REGULATOR, GNTR FAMILY"/>
    <property type="match status" value="1"/>
</dbReference>
<dbReference type="Pfam" id="PF07729">
    <property type="entry name" value="FCD"/>
    <property type="match status" value="1"/>
</dbReference>
<dbReference type="OrthoDB" id="6087511at2"/>
<dbReference type="InterPro" id="IPR008920">
    <property type="entry name" value="TF_FadR/GntR_C"/>
</dbReference>
<dbReference type="InterPro" id="IPR036388">
    <property type="entry name" value="WH-like_DNA-bd_sf"/>
</dbReference>
<dbReference type="Proteomes" id="UP000250163">
    <property type="component" value="Chromosome MORIYA"/>
</dbReference>
<keyword evidence="2" id="KW-0238">DNA-binding</keyword>
<dbReference type="SUPFAM" id="SSF48008">
    <property type="entry name" value="GntR ligand-binding domain-like"/>
    <property type="match status" value="1"/>
</dbReference>
<dbReference type="EMBL" id="LS483250">
    <property type="protein sequence ID" value="SQD78293.1"/>
    <property type="molecule type" value="Genomic_DNA"/>
</dbReference>
<dbReference type="SUPFAM" id="SSF46785">
    <property type="entry name" value="Winged helix' DNA-binding domain"/>
    <property type="match status" value="1"/>
</dbReference>
<dbReference type="Gene3D" id="1.10.10.10">
    <property type="entry name" value="Winged helix-like DNA-binding domain superfamily/Winged helix DNA-binding domain"/>
    <property type="match status" value="1"/>
</dbReference>
<dbReference type="AlphaFoldDB" id="A0A330LNM7"/>
<evidence type="ECO:0000259" key="4">
    <source>
        <dbReference type="SMART" id="SM00895"/>
    </source>
</evidence>
<dbReference type="InterPro" id="IPR011711">
    <property type="entry name" value="GntR_C"/>
</dbReference>
<dbReference type="KEGG" id="mya:MORIYA_1815"/>
<dbReference type="InterPro" id="IPR036390">
    <property type="entry name" value="WH_DNA-bd_sf"/>
</dbReference>
<protein>
    <submittedName>
        <fullName evidence="5">Putative GntR-family transcriptional regulator</fullName>
    </submittedName>
</protein>
<reference evidence="6" key="1">
    <citation type="submission" date="2018-05" db="EMBL/GenBank/DDBJ databases">
        <authorList>
            <person name="Cea G.-C."/>
            <person name="William W."/>
        </authorList>
    </citation>
    <scope>NUCLEOTIDE SEQUENCE [LARGE SCALE GENOMIC DNA]</scope>
    <source>
        <strain evidence="6">DB21MT 5</strain>
    </source>
</reference>
<keyword evidence="3" id="KW-0804">Transcription</keyword>
<proteinExistence type="predicted"/>
<dbReference type="GO" id="GO:0003677">
    <property type="term" value="F:DNA binding"/>
    <property type="evidence" value="ECO:0007669"/>
    <property type="project" value="UniProtKB-KW"/>
</dbReference>
<organism evidence="5 6">
    <name type="scientific">Moritella yayanosii</name>
    <dbReference type="NCBI Taxonomy" id="69539"/>
    <lineage>
        <taxon>Bacteria</taxon>
        <taxon>Pseudomonadati</taxon>
        <taxon>Pseudomonadota</taxon>
        <taxon>Gammaproteobacteria</taxon>
        <taxon>Alteromonadales</taxon>
        <taxon>Moritellaceae</taxon>
        <taxon>Moritella</taxon>
    </lineage>
</organism>
<keyword evidence="1" id="KW-0805">Transcription regulation</keyword>
<feature type="domain" description="GntR C-terminal" evidence="4">
    <location>
        <begin position="82"/>
        <end position="206"/>
    </location>
</feature>